<dbReference type="EMBL" id="LT559118">
    <property type="protein sequence ID" value="SBO98486.1"/>
    <property type="molecule type" value="Genomic_DNA"/>
</dbReference>
<dbReference type="AlphaFoldDB" id="A0A1M4EI69"/>
<dbReference type="InterPro" id="IPR006311">
    <property type="entry name" value="TAT_signal"/>
</dbReference>
<reference evidence="2" key="1">
    <citation type="submission" date="2016-04" db="EMBL/GenBank/DDBJ databases">
        <authorList>
            <person name="Evans L.H."/>
            <person name="Alamgir A."/>
            <person name="Owens N."/>
            <person name="Weber N.D."/>
            <person name="Virtaneva K."/>
            <person name="Barbian K."/>
            <person name="Babar A."/>
            <person name="Rosenke K."/>
        </authorList>
    </citation>
    <scope>NUCLEOTIDE SEQUENCE</scope>
    <source>
        <strain evidence="2">Nono1</strain>
    </source>
</reference>
<dbReference type="PROSITE" id="PS51318">
    <property type="entry name" value="TAT"/>
    <property type="match status" value="1"/>
</dbReference>
<keyword evidence="1" id="KW-0732">Signal</keyword>
<protein>
    <recommendedName>
        <fullName evidence="3">Secreted protein</fullName>
    </recommendedName>
</protein>
<accession>A0A1M4EI69</accession>
<feature type="signal peptide" evidence="1">
    <location>
        <begin position="1"/>
        <end position="28"/>
    </location>
</feature>
<name>A0A1M4EI69_9ACTN</name>
<evidence type="ECO:0000313" key="2">
    <source>
        <dbReference type="EMBL" id="SBO98486.1"/>
    </source>
</evidence>
<dbReference type="RefSeq" id="WP_225267252.1">
    <property type="nucleotide sequence ID" value="NZ_CP084058.1"/>
</dbReference>
<evidence type="ECO:0000256" key="1">
    <source>
        <dbReference type="SAM" id="SignalP"/>
    </source>
</evidence>
<evidence type="ECO:0008006" key="3">
    <source>
        <dbReference type="Google" id="ProtNLM"/>
    </source>
</evidence>
<sequence length="72" mass="7024">MLLTPRRVLGAAAIAGGLTLLAAPAAQAVVDPVHTLTCLAEAPTGAVDPSAALDPMTLLAVPEVPGTNCLGP</sequence>
<feature type="chain" id="PRO_5012069979" description="Secreted protein" evidence="1">
    <location>
        <begin position="29"/>
        <end position="72"/>
    </location>
</feature>
<organism evidence="2">
    <name type="scientific">Nonomuraea gerenzanensis</name>
    <dbReference type="NCBI Taxonomy" id="93944"/>
    <lineage>
        <taxon>Bacteria</taxon>
        <taxon>Bacillati</taxon>
        <taxon>Actinomycetota</taxon>
        <taxon>Actinomycetes</taxon>
        <taxon>Streptosporangiales</taxon>
        <taxon>Streptosporangiaceae</taxon>
        <taxon>Nonomuraea</taxon>
    </lineage>
</organism>
<proteinExistence type="predicted"/>
<gene>
    <name evidence="2" type="ORF">BN4615_P8002</name>
</gene>